<dbReference type="Proteomes" id="UP001642540">
    <property type="component" value="Unassembled WGS sequence"/>
</dbReference>
<feature type="coiled-coil region" evidence="1">
    <location>
        <begin position="72"/>
        <end position="113"/>
    </location>
</feature>
<comment type="caution">
    <text evidence="3">The sequence shown here is derived from an EMBL/GenBank/DDBJ whole genome shotgun (WGS) entry which is preliminary data.</text>
</comment>
<keyword evidence="1" id="KW-0175">Coiled coil</keyword>
<dbReference type="EMBL" id="CAXLJM020000086">
    <property type="protein sequence ID" value="CAL8131200.1"/>
    <property type="molecule type" value="Genomic_DNA"/>
</dbReference>
<feature type="compositionally biased region" description="Basic and acidic residues" evidence="2">
    <location>
        <begin position="174"/>
        <end position="183"/>
    </location>
</feature>
<name>A0ABP1RMW9_9HEXA</name>
<keyword evidence="4" id="KW-1185">Reference proteome</keyword>
<feature type="region of interest" description="Disordered" evidence="2">
    <location>
        <begin position="131"/>
        <end position="150"/>
    </location>
</feature>
<evidence type="ECO:0000256" key="1">
    <source>
        <dbReference type="SAM" id="Coils"/>
    </source>
</evidence>
<feature type="compositionally biased region" description="Basic and acidic residues" evidence="2">
    <location>
        <begin position="211"/>
        <end position="220"/>
    </location>
</feature>
<reference evidence="3 4" key="1">
    <citation type="submission" date="2024-08" db="EMBL/GenBank/DDBJ databases">
        <authorList>
            <person name="Cucini C."/>
            <person name="Frati F."/>
        </authorList>
    </citation>
    <scope>NUCLEOTIDE SEQUENCE [LARGE SCALE GENOMIC DNA]</scope>
</reference>
<evidence type="ECO:0000313" key="3">
    <source>
        <dbReference type="EMBL" id="CAL8131200.1"/>
    </source>
</evidence>
<evidence type="ECO:0000256" key="2">
    <source>
        <dbReference type="SAM" id="MobiDB-lite"/>
    </source>
</evidence>
<organism evidence="3 4">
    <name type="scientific">Orchesella dallaii</name>
    <dbReference type="NCBI Taxonomy" id="48710"/>
    <lineage>
        <taxon>Eukaryota</taxon>
        <taxon>Metazoa</taxon>
        <taxon>Ecdysozoa</taxon>
        <taxon>Arthropoda</taxon>
        <taxon>Hexapoda</taxon>
        <taxon>Collembola</taxon>
        <taxon>Entomobryomorpha</taxon>
        <taxon>Entomobryoidea</taxon>
        <taxon>Orchesellidae</taxon>
        <taxon>Orchesellinae</taxon>
        <taxon>Orchesella</taxon>
    </lineage>
</organism>
<feature type="compositionally biased region" description="Polar residues" evidence="2">
    <location>
        <begin position="199"/>
        <end position="209"/>
    </location>
</feature>
<proteinExistence type="predicted"/>
<sequence>MQEGNAFVQEMQRQHDALTLQMQWQHEVLIQQVHERDALNKEVQERELLHYKIIAGQAMKITNLEHQVNVQINESDKKCAESEKNLEAMETANKSMKKELHECKEICEELKGKLEQKSTHDNLQEGIVNSTQVQQQQVKTGPGPALMGEEDETLYPLSSSNGYKLSSISESESAELKDFETMQHFRNSGKSGPEGGNPTHASQLQSSVLGNEDKSSDTPD</sequence>
<feature type="region of interest" description="Disordered" evidence="2">
    <location>
        <begin position="155"/>
        <end position="220"/>
    </location>
</feature>
<accession>A0ABP1RMW9</accession>
<protein>
    <submittedName>
        <fullName evidence="3">Uncharacterized protein</fullName>
    </submittedName>
</protein>
<evidence type="ECO:0000313" key="4">
    <source>
        <dbReference type="Proteomes" id="UP001642540"/>
    </source>
</evidence>
<gene>
    <name evidence="3" type="ORF">ODALV1_LOCUS24071</name>
</gene>